<evidence type="ECO:0000256" key="2">
    <source>
        <dbReference type="ARBA" id="ARBA00004613"/>
    </source>
</evidence>
<evidence type="ECO:0000313" key="15">
    <source>
        <dbReference type="Proteomes" id="UP000691718"/>
    </source>
</evidence>
<dbReference type="EC" id="3.1.1.4" evidence="3"/>
<comment type="subcellular location">
    <subcellularLocation>
        <location evidence="2">Secreted</location>
    </subcellularLocation>
</comment>
<keyword evidence="5" id="KW-0964">Secreted</keyword>
<dbReference type="Pfam" id="PF05826">
    <property type="entry name" value="Phospholip_A2_2"/>
    <property type="match status" value="1"/>
</dbReference>
<keyword evidence="7" id="KW-0378">Hydrolase</keyword>
<dbReference type="PANTHER" id="PTHR12253">
    <property type="entry name" value="RH14732P"/>
    <property type="match status" value="1"/>
</dbReference>
<feature type="domain" description="Phospholipase A2-like central" evidence="13">
    <location>
        <begin position="37"/>
        <end position="132"/>
    </location>
</feature>
<gene>
    <name evidence="14" type="ORF">PAPOLLO_LOCUS24023</name>
</gene>
<dbReference type="GO" id="GO:0005576">
    <property type="term" value="C:extracellular region"/>
    <property type="evidence" value="ECO:0007669"/>
    <property type="project" value="UniProtKB-SubCell"/>
</dbReference>
<dbReference type="GO" id="GO:0016042">
    <property type="term" value="P:lipid catabolic process"/>
    <property type="evidence" value="ECO:0007669"/>
    <property type="project" value="UniProtKB-KW"/>
</dbReference>
<evidence type="ECO:0000256" key="6">
    <source>
        <dbReference type="ARBA" id="ARBA00022723"/>
    </source>
</evidence>
<dbReference type="CDD" id="cd04704">
    <property type="entry name" value="PLA2_bee_venom_like"/>
    <property type="match status" value="1"/>
</dbReference>
<comment type="cofactor">
    <cofactor evidence="1">
        <name>Ca(2+)</name>
        <dbReference type="ChEBI" id="CHEBI:29108"/>
    </cofactor>
</comment>
<evidence type="ECO:0000256" key="8">
    <source>
        <dbReference type="ARBA" id="ARBA00022837"/>
    </source>
</evidence>
<comment type="caution">
    <text evidence="14">The sequence shown here is derived from an EMBL/GenBank/DDBJ whole genome shotgun (WGS) entry which is preliminary data.</text>
</comment>
<dbReference type="InterPro" id="IPR016090">
    <property type="entry name" value="PLA2-like_dom"/>
</dbReference>
<keyword evidence="8" id="KW-0106">Calcium</keyword>
<dbReference type="EMBL" id="CAJQZP010001449">
    <property type="protein sequence ID" value="CAG5047662.1"/>
    <property type="molecule type" value="Genomic_DNA"/>
</dbReference>
<evidence type="ECO:0000256" key="1">
    <source>
        <dbReference type="ARBA" id="ARBA00001913"/>
    </source>
</evidence>
<keyword evidence="15" id="KW-1185">Reference proteome</keyword>
<evidence type="ECO:0000256" key="12">
    <source>
        <dbReference type="ARBA" id="ARBA00029903"/>
    </source>
</evidence>
<evidence type="ECO:0000256" key="3">
    <source>
        <dbReference type="ARBA" id="ARBA00013278"/>
    </source>
</evidence>
<organism evidence="14 15">
    <name type="scientific">Parnassius apollo</name>
    <name type="common">Apollo butterfly</name>
    <name type="synonym">Papilio apollo</name>
    <dbReference type="NCBI Taxonomy" id="110799"/>
    <lineage>
        <taxon>Eukaryota</taxon>
        <taxon>Metazoa</taxon>
        <taxon>Ecdysozoa</taxon>
        <taxon>Arthropoda</taxon>
        <taxon>Hexapoda</taxon>
        <taxon>Insecta</taxon>
        <taxon>Pterygota</taxon>
        <taxon>Neoptera</taxon>
        <taxon>Endopterygota</taxon>
        <taxon>Lepidoptera</taxon>
        <taxon>Glossata</taxon>
        <taxon>Ditrysia</taxon>
        <taxon>Papilionoidea</taxon>
        <taxon>Papilionidae</taxon>
        <taxon>Parnassiinae</taxon>
        <taxon>Parnassini</taxon>
        <taxon>Parnassius</taxon>
        <taxon>Parnassius</taxon>
    </lineage>
</organism>
<keyword evidence="11" id="KW-1015">Disulfide bond</keyword>
<keyword evidence="10" id="KW-0443">Lipid metabolism</keyword>
<dbReference type="GO" id="GO:0006644">
    <property type="term" value="P:phospholipid metabolic process"/>
    <property type="evidence" value="ECO:0007669"/>
    <property type="project" value="InterPro"/>
</dbReference>
<accession>A0A8S3XZF5</accession>
<evidence type="ECO:0000256" key="5">
    <source>
        <dbReference type="ARBA" id="ARBA00022525"/>
    </source>
</evidence>
<keyword evidence="6" id="KW-0479">Metal-binding</keyword>
<evidence type="ECO:0000313" key="14">
    <source>
        <dbReference type="EMBL" id="CAG5047662.1"/>
    </source>
</evidence>
<protein>
    <recommendedName>
        <fullName evidence="4">Phospholipase A2</fullName>
        <ecNumber evidence="3">3.1.1.4</ecNumber>
    </recommendedName>
    <alternativeName>
        <fullName evidence="12">Phosphatidylcholine 2-acylhydrolase</fullName>
    </alternativeName>
</protein>
<keyword evidence="9" id="KW-0442">Lipid degradation</keyword>
<dbReference type="InterPro" id="IPR033113">
    <property type="entry name" value="PLA2_histidine"/>
</dbReference>
<evidence type="ECO:0000256" key="4">
    <source>
        <dbReference type="ARBA" id="ARBA00021721"/>
    </source>
</evidence>
<sequence length="327" mass="36545">MFNDEDLDVLLRKIYNVSDTETEIDPADLNLLRLSLIAPGTNWCGPGSDASDYDDLGTEVETDKCCRQHDYCADIIPAGETKHNLTNESFFTRLHCSCDDVFRQCLRSANTSMANKIGTIYFNAIGTKCYKKDYPVTGCNTRGGTSGTQHQRRSTVIDLPASVLEISTSKIAIVEADDTQSTAELAAAFDVSIKTMLVYLDQIGKVKMIDKWEPHKLNDRQREVRVETCLALLNRHTNEGILNRIVTCAEQWILFNNPKRSESCAGVIHNDFLPNEMSITADVYYEELNTTVEKLARLQPALVNCSSPLRLQDNAQPHTAQQTVSTL</sequence>
<evidence type="ECO:0000259" key="13">
    <source>
        <dbReference type="Pfam" id="PF05826"/>
    </source>
</evidence>
<evidence type="ECO:0000256" key="9">
    <source>
        <dbReference type="ARBA" id="ARBA00022963"/>
    </source>
</evidence>
<reference evidence="14" key="1">
    <citation type="submission" date="2021-04" db="EMBL/GenBank/DDBJ databases">
        <authorList>
            <person name="Tunstrom K."/>
        </authorList>
    </citation>
    <scope>NUCLEOTIDE SEQUENCE</scope>
</reference>
<evidence type="ECO:0000256" key="7">
    <source>
        <dbReference type="ARBA" id="ARBA00022801"/>
    </source>
</evidence>
<dbReference type="AlphaFoldDB" id="A0A8S3XZF5"/>
<name>A0A8S3XZF5_PARAO</name>
<evidence type="ECO:0000256" key="11">
    <source>
        <dbReference type="ARBA" id="ARBA00023157"/>
    </source>
</evidence>
<dbReference type="GO" id="GO:0046872">
    <property type="term" value="F:metal ion binding"/>
    <property type="evidence" value="ECO:0007669"/>
    <property type="project" value="UniProtKB-KW"/>
</dbReference>
<dbReference type="GO" id="GO:0004623">
    <property type="term" value="F:phospholipase A2 activity"/>
    <property type="evidence" value="ECO:0007669"/>
    <property type="project" value="UniProtKB-EC"/>
</dbReference>
<dbReference type="GO" id="GO:0050482">
    <property type="term" value="P:arachidonate secretion"/>
    <property type="evidence" value="ECO:0007669"/>
    <property type="project" value="InterPro"/>
</dbReference>
<dbReference type="OrthoDB" id="10059604at2759"/>
<dbReference type="Proteomes" id="UP000691718">
    <property type="component" value="Unassembled WGS sequence"/>
</dbReference>
<proteinExistence type="predicted"/>
<evidence type="ECO:0000256" key="10">
    <source>
        <dbReference type="ARBA" id="ARBA00023098"/>
    </source>
</evidence>
<dbReference type="PROSITE" id="PS00118">
    <property type="entry name" value="PA2_HIS"/>
    <property type="match status" value="1"/>
</dbReference>
<dbReference type="FunFam" id="1.20.90.10:FF:000002">
    <property type="entry name" value="Phospholipase A2 group III"/>
    <property type="match status" value="1"/>
</dbReference>